<protein>
    <submittedName>
        <fullName evidence="2">Uncharacterized protein</fullName>
    </submittedName>
</protein>
<dbReference type="AlphaFoldDB" id="A0A0X3NPE8"/>
<name>A0A0X3NPE8_SCHSO</name>
<feature type="transmembrane region" description="Helical" evidence="1">
    <location>
        <begin position="149"/>
        <end position="172"/>
    </location>
</feature>
<sequence length="204" mass="22943">MAMNFPFRWIFFVITLLTLITLALIMVEMFTPFLYETPTRYTGIIYKCQTRPTALTFIRQVRSGCCRNQYAPDPQTVAAIMTLILVALFFVVSLGVWFRLYSATESWPSYGVCFAIISIFWMIFAIASQSILLAYAITSKPAADAYSSAFAALVAVLVLIFIIIVLLSLLVICKEPPKKVEAFFLGSSEKITFAPTFTKDLVDF</sequence>
<reference evidence="2" key="1">
    <citation type="submission" date="2016-01" db="EMBL/GenBank/DDBJ databases">
        <title>Reference transcriptome for the parasite Schistocephalus solidus: insights into the molecular evolution of parasitism.</title>
        <authorList>
            <person name="Hebert F.O."/>
            <person name="Grambauer S."/>
            <person name="Barber I."/>
            <person name="Landry C.R."/>
            <person name="Aubin-Horth N."/>
        </authorList>
    </citation>
    <scope>NUCLEOTIDE SEQUENCE</scope>
</reference>
<organism evidence="2">
    <name type="scientific">Schistocephalus solidus</name>
    <name type="common">Tapeworm</name>
    <dbReference type="NCBI Taxonomy" id="70667"/>
    <lineage>
        <taxon>Eukaryota</taxon>
        <taxon>Metazoa</taxon>
        <taxon>Spiralia</taxon>
        <taxon>Lophotrochozoa</taxon>
        <taxon>Platyhelminthes</taxon>
        <taxon>Cestoda</taxon>
        <taxon>Eucestoda</taxon>
        <taxon>Diphyllobothriidea</taxon>
        <taxon>Diphyllobothriidae</taxon>
        <taxon>Schistocephalus</taxon>
    </lineage>
</organism>
<proteinExistence type="predicted"/>
<feature type="transmembrane region" description="Helical" evidence="1">
    <location>
        <begin position="110"/>
        <end position="137"/>
    </location>
</feature>
<gene>
    <name evidence="2" type="ORF">TR126332</name>
</gene>
<feature type="transmembrane region" description="Helical" evidence="1">
    <location>
        <begin position="77"/>
        <end position="98"/>
    </location>
</feature>
<dbReference type="EMBL" id="GEEE01021677">
    <property type="protein sequence ID" value="JAP41548.1"/>
    <property type="molecule type" value="Transcribed_RNA"/>
</dbReference>
<keyword evidence="1" id="KW-1133">Transmembrane helix</keyword>
<evidence type="ECO:0000313" key="2">
    <source>
        <dbReference type="EMBL" id="JAP41548.1"/>
    </source>
</evidence>
<accession>A0A0X3NPE8</accession>
<feature type="transmembrane region" description="Helical" evidence="1">
    <location>
        <begin position="7"/>
        <end position="27"/>
    </location>
</feature>
<keyword evidence="1" id="KW-0472">Membrane</keyword>
<keyword evidence="1" id="KW-0812">Transmembrane</keyword>
<evidence type="ECO:0000256" key="1">
    <source>
        <dbReference type="SAM" id="Phobius"/>
    </source>
</evidence>